<feature type="compositionally biased region" description="Gly residues" evidence="1">
    <location>
        <begin position="14"/>
        <end position="30"/>
    </location>
</feature>
<keyword evidence="3" id="KW-1185">Reference proteome</keyword>
<accession>A0ABT4TX10</accession>
<organism evidence="2 3">
    <name type="scientific">Nocardiopsis endophytica</name>
    <dbReference type="NCBI Taxonomy" id="3018445"/>
    <lineage>
        <taxon>Bacteria</taxon>
        <taxon>Bacillati</taxon>
        <taxon>Actinomycetota</taxon>
        <taxon>Actinomycetes</taxon>
        <taxon>Streptosporangiales</taxon>
        <taxon>Nocardiopsidaceae</taxon>
        <taxon>Nocardiopsis</taxon>
    </lineage>
</organism>
<evidence type="ECO:0000313" key="2">
    <source>
        <dbReference type="EMBL" id="MDA2809235.1"/>
    </source>
</evidence>
<dbReference type="RefSeq" id="WP_270683149.1">
    <property type="nucleotide sequence ID" value="NZ_JAQFWQ010000002.1"/>
</dbReference>
<proteinExistence type="predicted"/>
<sequence length="226" mass="23000">MVHRVGEDAVEADGYGGGGRGPGGRTAAGSPGGFVPDHAYALLERAVGAVLRAAQHARPELFGRPTPCAAWNLEMLLLHTADSLETLGEGLGEGRVALFPTTATGHDAISEVRIRACRLLRVPAAGGEAAVADRALGAAALAGVGALEAAVHAWDIAAACGAPSPVAPDLAADLLPVVPLVVTDATRHQLFGDPVPPPPWAGAADRLAALTGRDPRWRQGVSRARP</sequence>
<gene>
    <name evidence="2" type="ORF">O4J56_01175</name>
</gene>
<reference evidence="2 3" key="1">
    <citation type="submission" date="2023-01" db="EMBL/GenBank/DDBJ databases">
        <title>Draft genome sequence of Nocardiopsis sp. RSe5-2 isolated from halophytes.</title>
        <authorList>
            <person name="Duangmal K."/>
            <person name="Chantavorakit T."/>
        </authorList>
    </citation>
    <scope>NUCLEOTIDE SEQUENCE [LARGE SCALE GENOMIC DNA]</scope>
    <source>
        <strain evidence="2 3">RSe5-2</strain>
    </source>
</reference>
<dbReference type="Proteomes" id="UP001527866">
    <property type="component" value="Unassembled WGS sequence"/>
</dbReference>
<dbReference type="InterPro" id="IPR034660">
    <property type="entry name" value="DinB/YfiT-like"/>
</dbReference>
<protein>
    <submittedName>
        <fullName evidence="2">TIGR03086 family protein</fullName>
    </submittedName>
</protein>
<feature type="region of interest" description="Disordered" evidence="1">
    <location>
        <begin position="1"/>
        <end position="30"/>
    </location>
</feature>
<dbReference type="EMBL" id="JAQFWQ010000002">
    <property type="protein sequence ID" value="MDA2809235.1"/>
    <property type="molecule type" value="Genomic_DNA"/>
</dbReference>
<name>A0ABT4TX10_9ACTN</name>
<evidence type="ECO:0000313" key="3">
    <source>
        <dbReference type="Proteomes" id="UP001527866"/>
    </source>
</evidence>
<evidence type="ECO:0000256" key="1">
    <source>
        <dbReference type="SAM" id="MobiDB-lite"/>
    </source>
</evidence>
<dbReference type="SUPFAM" id="SSF109854">
    <property type="entry name" value="DinB/YfiT-like putative metalloenzymes"/>
    <property type="match status" value="1"/>
</dbReference>
<comment type="caution">
    <text evidence="2">The sequence shown here is derived from an EMBL/GenBank/DDBJ whole genome shotgun (WGS) entry which is preliminary data.</text>
</comment>